<dbReference type="Pfam" id="PF07396">
    <property type="entry name" value="Porin_O_P"/>
    <property type="match status" value="1"/>
</dbReference>
<evidence type="ECO:0000256" key="1">
    <source>
        <dbReference type="SAM" id="SignalP"/>
    </source>
</evidence>
<evidence type="ECO:0008006" key="4">
    <source>
        <dbReference type="Google" id="ProtNLM"/>
    </source>
</evidence>
<gene>
    <name evidence="2" type="ORF">CWD77_08575</name>
</gene>
<organism evidence="2 3">
    <name type="scientific">Rhodohalobacter barkolensis</name>
    <dbReference type="NCBI Taxonomy" id="2053187"/>
    <lineage>
        <taxon>Bacteria</taxon>
        <taxon>Pseudomonadati</taxon>
        <taxon>Balneolota</taxon>
        <taxon>Balneolia</taxon>
        <taxon>Balneolales</taxon>
        <taxon>Balneolaceae</taxon>
        <taxon>Rhodohalobacter</taxon>
    </lineage>
</organism>
<accession>A0A2N0VHE7</accession>
<dbReference type="OrthoDB" id="1523216at2"/>
<evidence type="ECO:0000313" key="2">
    <source>
        <dbReference type="EMBL" id="PKD43611.1"/>
    </source>
</evidence>
<feature type="chain" id="PRO_5014955574" description="Porin" evidence="1">
    <location>
        <begin position="21"/>
        <end position="337"/>
    </location>
</feature>
<keyword evidence="3" id="KW-1185">Reference proteome</keyword>
<dbReference type="InterPro" id="IPR010870">
    <property type="entry name" value="Porin_O/P"/>
</dbReference>
<feature type="signal peptide" evidence="1">
    <location>
        <begin position="1"/>
        <end position="20"/>
    </location>
</feature>
<sequence length="337" mass="37484">MKILPLFIAFLLLPLSMVYGQTNTDTVDDLENRLKSEEFNVGLLLQSVGVLSLDDDNFNGGRQFELGATRLDIKGQLPSNFIYRMQLDFRRSPSIIDAQVGYWFSDQFRIVTGMFKPFLSADLDPSPAATDFINRARLVGSMLNSRELGITALGETEGFNYRFGIYNGNGRQLGNDDNNFLYTARLGYQVNLEDNGTVDFGLNGAVNTSEGESVGNSGLFSAGDRTIYGAFVKYDSDTFFGTIEFLQTDFEVQGVDLDETITGFYATVGNNISEQSQLLARWDHLSYDVLGNDSNRMVLGWNYQATQLVSFQLNGLLQFNDGVDNQAGISGNLQFHF</sequence>
<dbReference type="Proteomes" id="UP000233398">
    <property type="component" value="Unassembled WGS sequence"/>
</dbReference>
<reference evidence="2 3" key="1">
    <citation type="submission" date="2017-11" db="EMBL/GenBank/DDBJ databases">
        <title>Rhodohalobacter 15182 sp. nov., isolated from a salt lake.</title>
        <authorList>
            <person name="Han S."/>
        </authorList>
    </citation>
    <scope>NUCLEOTIDE SEQUENCE [LARGE SCALE GENOMIC DNA]</scope>
    <source>
        <strain evidence="2 3">15182</strain>
    </source>
</reference>
<proteinExistence type="predicted"/>
<keyword evidence="1" id="KW-0732">Signal</keyword>
<dbReference type="EMBL" id="PISP01000002">
    <property type="protein sequence ID" value="PKD43611.1"/>
    <property type="molecule type" value="Genomic_DNA"/>
</dbReference>
<name>A0A2N0VHE7_9BACT</name>
<dbReference type="AlphaFoldDB" id="A0A2N0VHE7"/>
<evidence type="ECO:0000313" key="3">
    <source>
        <dbReference type="Proteomes" id="UP000233398"/>
    </source>
</evidence>
<dbReference type="Gene3D" id="2.40.160.10">
    <property type="entry name" value="Porin"/>
    <property type="match status" value="1"/>
</dbReference>
<dbReference type="RefSeq" id="WP_101073153.1">
    <property type="nucleotide sequence ID" value="NZ_PISP01000002.1"/>
</dbReference>
<dbReference type="InterPro" id="IPR023614">
    <property type="entry name" value="Porin_dom_sf"/>
</dbReference>
<protein>
    <recommendedName>
        <fullName evidence="4">Porin</fullName>
    </recommendedName>
</protein>
<comment type="caution">
    <text evidence="2">The sequence shown here is derived from an EMBL/GenBank/DDBJ whole genome shotgun (WGS) entry which is preliminary data.</text>
</comment>
<dbReference type="SUPFAM" id="SSF56935">
    <property type="entry name" value="Porins"/>
    <property type="match status" value="1"/>
</dbReference>